<feature type="binding site" evidence="6">
    <location>
        <position position="83"/>
    </location>
    <ligand>
        <name>Ni(2+)</name>
        <dbReference type="ChEBI" id="CHEBI:49786"/>
    </ligand>
</feature>
<dbReference type="PANTHER" id="PTHR43600">
    <property type="entry name" value="COENZYME F420 HYDROGENASE, SUBUNIT ALPHA"/>
    <property type="match status" value="1"/>
</dbReference>
<feature type="binding site" evidence="6">
    <location>
        <position position="465"/>
    </location>
    <ligand>
        <name>Fe cation</name>
        <dbReference type="ChEBI" id="CHEBI:24875"/>
    </ligand>
</feature>
<dbReference type="PANTHER" id="PTHR43600:SF2">
    <property type="entry name" value="F420-NON-REDUCING HYDROGENASE VHU SUBUNIT A"/>
    <property type="match status" value="1"/>
</dbReference>
<evidence type="ECO:0000256" key="3">
    <source>
        <dbReference type="ARBA" id="ARBA00022596"/>
    </source>
</evidence>
<comment type="caution">
    <text evidence="7">The sequence shown here is derived from an EMBL/GenBank/DDBJ whole genome shotgun (WGS) entry which is preliminary data.</text>
</comment>
<reference evidence="7 8" key="1">
    <citation type="submission" date="2019-04" db="EMBL/GenBank/DDBJ databases">
        <title>Draft Whole-Genome sequence of the purple photosynthetic bacterium Rhodobacter capsulatus SP108 with an indigenous class A beta-lactamase.</title>
        <authorList>
            <person name="Robertson S."/>
            <person name="Meyer T.E."/>
            <person name="Kyndt J.A."/>
        </authorList>
    </citation>
    <scope>NUCLEOTIDE SEQUENCE [LARGE SCALE GENOMIC DNA]</scope>
    <source>
        <strain evidence="7 8">SP108</strain>
    </source>
</reference>
<evidence type="ECO:0000256" key="1">
    <source>
        <dbReference type="ARBA" id="ARBA00001967"/>
    </source>
</evidence>
<name>A0A4V5PNU4_RHOCA</name>
<dbReference type="PROSITE" id="PS00508">
    <property type="entry name" value="NI_HGENASE_L_2"/>
    <property type="match status" value="1"/>
</dbReference>
<sequence length="504" mass="54046">MLALKTAPSSRMPPIPVDAAARPVCPVPAPAPEREGQGRVTIRLDARGQMQQVQLQLLEHCGVETFLEGRAIADIPEAVQRLCGLCPVSHHLAAVKAMDRIAGYDRLTPTAEKLRRLMQYGQIVQSHAVQLYHLAEPDLLLGFDSEPARRGLVDVARAFPQLATEGVLMRRFGQEVVRAITGGRLRGAGAVPGGMRRRLAREARDQLRADVDQVIDWAVGALRVLERLHGTNPAFYDHLGAGDGNLLALVGPSGAVDFYDGQLRARDARGGALFDAIPAAAYRGVLAEPSGPGGPHLRALGPETGWYRVGPLARLQVCDLLTSEMAETERQRLLAPADGKPLHGSVFHHGARLVELLHAAELIRDLLDDPDLLGADLMADRGAPQREAVGVIEAPRGTLLQCYEVDEAERVRRCTLLLSTRNNSRAMNAALQGVAAQYCDGRSVTEDLLAHIEVAIRAFDPCLSCAAHALGQMPLSVELIDAAGAVVSGLRRGADGGVSCCVRS</sequence>
<keyword evidence="3 6" id="KW-0533">Nickel</keyword>
<dbReference type="InterPro" id="IPR018194">
    <property type="entry name" value="Ni-dep_hyd_lsu_Ni_BS"/>
</dbReference>
<feature type="binding site" evidence="6">
    <location>
        <position position="416"/>
    </location>
    <ligand>
        <name>Mg(2+)</name>
        <dbReference type="ChEBI" id="CHEBI:18420"/>
    </ligand>
</feature>
<gene>
    <name evidence="7" type="ORF">FBT96_17680</name>
</gene>
<organism evidence="7 8">
    <name type="scientific">Rhodobacter capsulatus</name>
    <name type="common">Rhodopseudomonas capsulata</name>
    <dbReference type="NCBI Taxonomy" id="1061"/>
    <lineage>
        <taxon>Bacteria</taxon>
        <taxon>Pseudomonadati</taxon>
        <taxon>Pseudomonadota</taxon>
        <taxon>Alphaproteobacteria</taxon>
        <taxon>Rhodobacterales</taxon>
        <taxon>Rhodobacter group</taxon>
        <taxon>Rhodobacter</taxon>
    </lineage>
</organism>
<dbReference type="EMBL" id="SWJZ01000097">
    <property type="protein sequence ID" value="TKD14592.1"/>
    <property type="molecule type" value="Genomic_DNA"/>
</dbReference>
<dbReference type="Proteomes" id="UP000310597">
    <property type="component" value="Unassembled WGS sequence"/>
</dbReference>
<comment type="cofactor">
    <cofactor evidence="1 6">
        <name>Ni(2+)</name>
        <dbReference type="ChEBI" id="CHEBI:49786"/>
    </cofactor>
</comment>
<evidence type="ECO:0000256" key="5">
    <source>
        <dbReference type="ARBA" id="ARBA00023002"/>
    </source>
</evidence>
<protein>
    <submittedName>
        <fullName evidence="7">Ni/Fe hydrogenase subunit alpha</fullName>
    </submittedName>
</protein>
<keyword evidence="6" id="KW-0408">Iron</keyword>
<comment type="cofactor">
    <cofactor evidence="6">
        <name>Fe cation</name>
        <dbReference type="ChEBI" id="CHEBI:24875"/>
    </cofactor>
</comment>
<dbReference type="Gene3D" id="1.10.645.10">
    <property type="entry name" value="Cytochrome-c3 Hydrogenase, chain B"/>
    <property type="match status" value="1"/>
</dbReference>
<feature type="binding site" evidence="6">
    <location>
        <position position="462"/>
    </location>
    <ligand>
        <name>Ni(2+)</name>
        <dbReference type="ChEBI" id="CHEBI:49786"/>
    </ligand>
</feature>
<feature type="binding site" evidence="6">
    <location>
        <position position="86"/>
    </location>
    <ligand>
        <name>Ni(2+)</name>
        <dbReference type="ChEBI" id="CHEBI:49786"/>
    </ligand>
</feature>
<keyword evidence="6" id="KW-0460">Magnesium</keyword>
<evidence type="ECO:0000313" key="7">
    <source>
        <dbReference type="EMBL" id="TKD14592.1"/>
    </source>
</evidence>
<evidence type="ECO:0000313" key="8">
    <source>
        <dbReference type="Proteomes" id="UP000310597"/>
    </source>
</evidence>
<comment type="similarity">
    <text evidence="2">Belongs to the [NiFe]/[NiFeSe] hydrogenase large subunit family.</text>
</comment>
<proteinExistence type="inferred from homology"/>
<dbReference type="InterPro" id="IPR001501">
    <property type="entry name" value="Ni-dep_hyd_lsu"/>
</dbReference>
<evidence type="ECO:0000256" key="4">
    <source>
        <dbReference type="ARBA" id="ARBA00022723"/>
    </source>
</evidence>
<feature type="binding site" evidence="6">
    <location>
        <position position="468"/>
    </location>
    <ligand>
        <name>Mg(2+)</name>
        <dbReference type="ChEBI" id="CHEBI:18420"/>
    </ligand>
</feature>
<keyword evidence="5" id="KW-0560">Oxidoreductase</keyword>
<dbReference type="SUPFAM" id="SSF56762">
    <property type="entry name" value="HydB/Nqo4-like"/>
    <property type="match status" value="1"/>
</dbReference>
<dbReference type="GO" id="GO:0008901">
    <property type="term" value="F:ferredoxin hydrogenase activity"/>
    <property type="evidence" value="ECO:0007669"/>
    <property type="project" value="InterPro"/>
</dbReference>
<dbReference type="OrthoDB" id="9761717at2"/>
<feature type="binding site" evidence="6">
    <location>
        <position position="64"/>
    </location>
    <ligand>
        <name>Mg(2+)</name>
        <dbReference type="ChEBI" id="CHEBI:18420"/>
    </ligand>
</feature>
<dbReference type="InterPro" id="IPR029014">
    <property type="entry name" value="NiFe-Hase_large"/>
</dbReference>
<dbReference type="AlphaFoldDB" id="A0A4V5PNU4"/>
<feature type="binding site" evidence="6">
    <location>
        <position position="86"/>
    </location>
    <ligand>
        <name>Fe cation</name>
        <dbReference type="ChEBI" id="CHEBI:24875"/>
    </ligand>
</feature>
<evidence type="ECO:0000256" key="6">
    <source>
        <dbReference type="PIRSR" id="PIRSR601501-1"/>
    </source>
</evidence>
<evidence type="ECO:0000256" key="2">
    <source>
        <dbReference type="ARBA" id="ARBA00009292"/>
    </source>
</evidence>
<accession>A0A4V5PNU4</accession>
<dbReference type="GO" id="GO:0016151">
    <property type="term" value="F:nickel cation binding"/>
    <property type="evidence" value="ECO:0007669"/>
    <property type="project" value="InterPro"/>
</dbReference>
<keyword evidence="4 6" id="KW-0479">Metal-binding</keyword>
<dbReference type="Pfam" id="PF00374">
    <property type="entry name" value="NiFeSe_Hases"/>
    <property type="match status" value="1"/>
</dbReference>